<dbReference type="VEuPathDB" id="FungiDB:PLEOSDRAFT_1089236"/>
<evidence type="ECO:0000313" key="1">
    <source>
        <dbReference type="EMBL" id="KDQ29738.1"/>
    </source>
</evidence>
<organism evidence="1 2">
    <name type="scientific">Pleurotus ostreatus (strain PC15)</name>
    <name type="common">Oyster mushroom</name>
    <dbReference type="NCBI Taxonomy" id="1137138"/>
    <lineage>
        <taxon>Eukaryota</taxon>
        <taxon>Fungi</taxon>
        <taxon>Dikarya</taxon>
        <taxon>Basidiomycota</taxon>
        <taxon>Agaricomycotina</taxon>
        <taxon>Agaricomycetes</taxon>
        <taxon>Agaricomycetidae</taxon>
        <taxon>Agaricales</taxon>
        <taxon>Pleurotineae</taxon>
        <taxon>Pleurotaceae</taxon>
        <taxon>Pleurotus</taxon>
    </lineage>
</organism>
<reference evidence="2" key="1">
    <citation type="journal article" date="2014" name="Proc. Natl. Acad. Sci. U.S.A.">
        <title>Extensive sampling of basidiomycete genomes demonstrates inadequacy of the white-rot/brown-rot paradigm for wood decay fungi.</title>
        <authorList>
            <person name="Riley R."/>
            <person name="Salamov A.A."/>
            <person name="Brown D.W."/>
            <person name="Nagy L.G."/>
            <person name="Floudas D."/>
            <person name="Held B.W."/>
            <person name="Levasseur A."/>
            <person name="Lombard V."/>
            <person name="Morin E."/>
            <person name="Otillar R."/>
            <person name="Lindquist E.A."/>
            <person name="Sun H."/>
            <person name="LaButti K.M."/>
            <person name="Schmutz J."/>
            <person name="Jabbour D."/>
            <person name="Luo H."/>
            <person name="Baker S.E."/>
            <person name="Pisabarro A.G."/>
            <person name="Walton J.D."/>
            <person name="Blanchette R.A."/>
            <person name="Henrissat B."/>
            <person name="Martin F."/>
            <person name="Cullen D."/>
            <person name="Hibbett D.S."/>
            <person name="Grigoriev I.V."/>
        </authorList>
    </citation>
    <scope>NUCLEOTIDE SEQUENCE [LARGE SCALE GENOMIC DNA]</scope>
    <source>
        <strain evidence="2">PC15</strain>
    </source>
</reference>
<name>A0A067NNT7_PLEO1</name>
<dbReference type="HOGENOM" id="CLU_059618_0_0_1"/>
<proteinExistence type="predicted"/>
<evidence type="ECO:0000313" key="2">
    <source>
        <dbReference type="Proteomes" id="UP000027073"/>
    </source>
</evidence>
<evidence type="ECO:0008006" key="3">
    <source>
        <dbReference type="Google" id="ProtNLM"/>
    </source>
</evidence>
<dbReference type="AlphaFoldDB" id="A0A067NNT7"/>
<dbReference type="OrthoDB" id="2570975at2759"/>
<sequence>MVLLDRYMNRNVSNTENLPPTVRAFTKRGTPTLRSNVHCRRVSASAFARTQYLQAQKLTHAAKVKVRRVARYSITVPVATPEPKASTPSPTTVPVTLPRVLPRQPFQEIPLSALAQFGAHSNVEYLRDSLPEFSSSFVSGLLAVKTSAITTPTWPKELEVSVNAPAGAILPSHLLAIYRQPPTKEGEKPVPPTQVTVHPVHSLILAANCARIPVLEPSEPIRSSPFKTTLPVKPLGLPAPESFPLLQMYLYTKRQQSLQTSLLPVGCVLPPSLHPEAQTSPEEHTQAVLEAARHLAQTYTAHALLQSIHKVMSLWQNVRALGIFDAGVWGVMDGVWELLLEALSMSTRQTPLKSA</sequence>
<accession>A0A067NNT7</accession>
<gene>
    <name evidence="1" type="ORF">PLEOSDRAFT_1089236</name>
</gene>
<dbReference type="Proteomes" id="UP000027073">
    <property type="component" value="Unassembled WGS sequence"/>
</dbReference>
<dbReference type="InParanoid" id="A0A067NNT7"/>
<protein>
    <recommendedName>
        <fullName evidence="3">Clp1-like protein</fullName>
    </recommendedName>
</protein>
<dbReference type="EMBL" id="KL198007">
    <property type="protein sequence ID" value="KDQ29738.1"/>
    <property type="molecule type" value="Genomic_DNA"/>
</dbReference>